<evidence type="ECO:0000256" key="2">
    <source>
        <dbReference type="ARBA" id="ARBA00004286"/>
    </source>
</evidence>
<dbReference type="PANTHER" id="PTHR16222">
    <property type="entry name" value="ADP-RIBOSYLGLYCOHYDROLASE"/>
    <property type="match status" value="1"/>
</dbReference>
<evidence type="ECO:0000256" key="1">
    <source>
        <dbReference type="ARBA" id="ARBA00004123"/>
    </source>
</evidence>
<dbReference type="AlphaFoldDB" id="R4FMN2"/>
<dbReference type="PANTHER" id="PTHR16222:SF24">
    <property type="entry name" value="ADP-RIBOSYLHYDROLASE ARH3"/>
    <property type="match status" value="1"/>
</dbReference>
<evidence type="ECO:0000256" key="20">
    <source>
        <dbReference type="ARBA" id="ARBA00042722"/>
    </source>
</evidence>
<feature type="binding site" evidence="25">
    <location>
        <position position="67"/>
    </location>
    <ligand>
        <name>Mg(2+)</name>
        <dbReference type="ChEBI" id="CHEBI:18420"/>
        <label>1</label>
    </ligand>
</feature>
<evidence type="ECO:0000256" key="9">
    <source>
        <dbReference type="ARBA" id="ARBA00022490"/>
    </source>
</evidence>
<dbReference type="InterPro" id="IPR005502">
    <property type="entry name" value="Ribosyl_crysJ1"/>
</dbReference>
<keyword evidence="11" id="KW-0227">DNA damage</keyword>
<dbReference type="Gene3D" id="1.10.4080.10">
    <property type="entry name" value="ADP-ribosylation/Crystallin J1"/>
    <property type="match status" value="1"/>
</dbReference>
<keyword evidence="15" id="KW-0234">DNA repair</keyword>
<evidence type="ECO:0000256" key="22">
    <source>
        <dbReference type="ARBA" id="ARBA00043187"/>
    </source>
</evidence>
<evidence type="ECO:0000256" key="10">
    <source>
        <dbReference type="ARBA" id="ARBA00022723"/>
    </source>
</evidence>
<keyword evidence="8" id="KW-0158">Chromosome</keyword>
<dbReference type="GeneID" id="141458071"/>
<evidence type="ECO:0000256" key="24">
    <source>
        <dbReference type="ARBA" id="ARBA00049015"/>
    </source>
</evidence>
<evidence type="ECO:0000256" key="12">
    <source>
        <dbReference type="ARBA" id="ARBA00022801"/>
    </source>
</evidence>
<dbReference type="RefSeq" id="XP_073991726.1">
    <property type="nucleotide sequence ID" value="XM_074135625.1"/>
</dbReference>
<keyword evidence="14" id="KW-0496">Mitochondrion</keyword>
<evidence type="ECO:0000256" key="19">
    <source>
        <dbReference type="ARBA" id="ARBA00042471"/>
    </source>
</evidence>
<dbReference type="GO" id="GO:0005634">
    <property type="term" value="C:nucleus"/>
    <property type="evidence" value="ECO:0007669"/>
    <property type="project" value="UniProtKB-SubCell"/>
</dbReference>
<dbReference type="SUPFAM" id="SSF101478">
    <property type="entry name" value="ADP-ribosylglycohydrolase"/>
    <property type="match status" value="1"/>
</dbReference>
<evidence type="ECO:0000256" key="21">
    <source>
        <dbReference type="ARBA" id="ARBA00042850"/>
    </source>
</evidence>
<comment type="similarity">
    <text evidence="5">Belongs to the ADP-ribosylglycohydrolase family.</text>
</comment>
<evidence type="ECO:0000256" key="3">
    <source>
        <dbReference type="ARBA" id="ARBA00004305"/>
    </source>
</evidence>
<keyword evidence="12 26" id="KW-0378">Hydrolase</keyword>
<evidence type="ECO:0000256" key="18">
    <source>
        <dbReference type="ARBA" id="ARBA00042398"/>
    </source>
</evidence>
<feature type="binding site" evidence="25">
    <location>
        <position position="306"/>
    </location>
    <ligand>
        <name>Mg(2+)</name>
        <dbReference type="ChEBI" id="CHEBI:18420"/>
        <label>1</label>
    </ligand>
</feature>
<evidence type="ECO:0000256" key="25">
    <source>
        <dbReference type="PIRSR" id="PIRSR605502-1"/>
    </source>
</evidence>
<dbReference type="GO" id="GO:0005694">
    <property type="term" value="C:chromosome"/>
    <property type="evidence" value="ECO:0007669"/>
    <property type="project" value="UniProtKB-SubCell"/>
</dbReference>
<dbReference type="EC" id="3.2.1.143" evidence="7"/>
<evidence type="ECO:0000256" key="15">
    <source>
        <dbReference type="ARBA" id="ARBA00023204"/>
    </source>
</evidence>
<dbReference type="GO" id="GO:0140290">
    <property type="term" value="P:peptidyl-serine ADP-deribosylation"/>
    <property type="evidence" value="ECO:0007669"/>
    <property type="project" value="UniProtKB-ARBA"/>
</dbReference>
<evidence type="ECO:0000256" key="23">
    <source>
        <dbReference type="ARBA" id="ARBA00043193"/>
    </source>
</evidence>
<reference evidence="26" key="1">
    <citation type="submission" date="2013-04" db="EMBL/GenBank/DDBJ databases">
        <title>An insight into the transcriptome of the digestive tract of the blood sucking bug, Rhodnius prolixus.</title>
        <authorList>
            <person name="Ribeiro J.M.C."/>
            <person name="Genta F.A."/>
            <person name="Sorgine M.H.F."/>
            <person name="Paiva-Silva G.O."/>
            <person name="Majerowicz D."/>
            <person name="Medeiros M."/>
            <person name="Koerich L."/>
            <person name="Terra W.R."/>
            <person name="Ferreira C."/>
            <person name="Pimentel A.C."/>
            <person name="Bisch P.M."/>
            <person name="Diniz M.M.P."/>
            <person name="Nascimento R."/>
            <person name="Salmon D."/>
            <person name="Silber A.M."/>
            <person name="Alves M."/>
            <person name="Oliveira M.F."/>
            <person name="Gondim K.C."/>
            <person name="Silva Neto M.A.C."/>
            <person name="Atella G.C."/>
            <person name="Araujo H."/>
            <person name="Dias F.S."/>
            <person name="Polycarpo C.R."/>
            <person name="Fampa P."/>
            <person name="Melo A.C."/>
            <person name="Tanaka A.S."/>
            <person name="Balczun C."/>
            <person name="Oliveira J.H.M."/>
            <person name="Goncalves R."/>
            <person name="Lazoski C."/>
            <person name="Pereira M.A."/>
            <person name="Rivera-Pomar R."/>
            <person name="Diambra L."/>
            <person name="Schaub G.A."/>
            <person name="Garcia E.S."/>
            <person name="Azambuja P."/>
            <person name="Braz G.R.C."/>
            <person name="Oliveira P.L."/>
        </authorList>
    </citation>
    <scope>NUCLEOTIDE SEQUENCE</scope>
</reference>
<feature type="binding site" evidence="25">
    <location>
        <position position="303"/>
    </location>
    <ligand>
        <name>Mg(2+)</name>
        <dbReference type="ChEBI" id="CHEBI:18420"/>
        <label>1</label>
    </ligand>
</feature>
<comment type="cofactor">
    <cofactor evidence="25">
        <name>Mg(2+)</name>
        <dbReference type="ChEBI" id="CHEBI:18420"/>
    </cofactor>
    <text evidence="25">Binds 2 magnesium ions per subunit.</text>
</comment>
<dbReference type="InterPro" id="IPR050792">
    <property type="entry name" value="ADP-ribosylglycohydrolase"/>
</dbReference>
<dbReference type="InterPro" id="IPR036705">
    <property type="entry name" value="Ribosyl_crysJ1_sf"/>
</dbReference>
<organism evidence="26">
    <name type="scientific">Rhodnius prolixus</name>
    <name type="common">Triatomid bug</name>
    <dbReference type="NCBI Taxonomy" id="13249"/>
    <lineage>
        <taxon>Eukaryota</taxon>
        <taxon>Metazoa</taxon>
        <taxon>Ecdysozoa</taxon>
        <taxon>Arthropoda</taxon>
        <taxon>Hexapoda</taxon>
        <taxon>Insecta</taxon>
        <taxon>Pterygota</taxon>
        <taxon>Neoptera</taxon>
        <taxon>Paraneoptera</taxon>
        <taxon>Hemiptera</taxon>
        <taxon>Heteroptera</taxon>
        <taxon>Panheteroptera</taxon>
        <taxon>Cimicomorpha</taxon>
        <taxon>Reduviidae</taxon>
        <taxon>Triatominae</taxon>
        <taxon>Rhodnius</taxon>
    </lineage>
</organism>
<feature type="binding site" evidence="25">
    <location>
        <position position="66"/>
    </location>
    <ligand>
        <name>Mg(2+)</name>
        <dbReference type="ChEBI" id="CHEBI:18420"/>
        <label>1</label>
    </ligand>
</feature>
<dbReference type="Pfam" id="PF03747">
    <property type="entry name" value="ADP_ribosyl_GH"/>
    <property type="match status" value="1"/>
</dbReference>
<evidence type="ECO:0000256" key="14">
    <source>
        <dbReference type="ARBA" id="ARBA00023128"/>
    </source>
</evidence>
<evidence type="ECO:0000256" key="4">
    <source>
        <dbReference type="ARBA" id="ARBA00004496"/>
    </source>
</evidence>
<dbReference type="HOGENOM" id="CLU_1248092_0_0_1"/>
<dbReference type="GO" id="GO:0005759">
    <property type="term" value="C:mitochondrial matrix"/>
    <property type="evidence" value="ECO:0007669"/>
    <property type="project" value="UniProtKB-SubCell"/>
</dbReference>
<evidence type="ECO:0000313" key="26">
    <source>
        <dbReference type="EMBL" id="JAA75856.1"/>
    </source>
</evidence>
<dbReference type="GO" id="GO:0004649">
    <property type="term" value="F:poly(ADP-ribose) glycohydrolase activity"/>
    <property type="evidence" value="ECO:0007669"/>
    <property type="project" value="UniProtKB-EC"/>
</dbReference>
<keyword evidence="9" id="KW-0963">Cytoplasm</keyword>
<feature type="binding site" evidence="25">
    <location>
        <position position="65"/>
    </location>
    <ligand>
        <name>Mg(2+)</name>
        <dbReference type="ChEBI" id="CHEBI:18420"/>
        <label>1</label>
    </ligand>
</feature>
<evidence type="ECO:0000256" key="5">
    <source>
        <dbReference type="ARBA" id="ARBA00010702"/>
    </source>
</evidence>
<comment type="subcellular location">
    <subcellularLocation>
        <location evidence="2">Chromosome</location>
    </subcellularLocation>
    <subcellularLocation>
        <location evidence="4">Cytoplasm</location>
    </subcellularLocation>
    <subcellularLocation>
        <location evidence="3">Mitochondrion matrix</location>
    </subcellularLocation>
    <subcellularLocation>
        <location evidence="1">Nucleus</location>
    </subcellularLocation>
</comment>
<evidence type="ECO:0000256" key="16">
    <source>
        <dbReference type="ARBA" id="ARBA00023242"/>
    </source>
</evidence>
<protein>
    <recommendedName>
        <fullName evidence="17">ADP-ribosylhydrolase ARH3</fullName>
        <ecNumber evidence="7">3.2.1.143</ecNumber>
    </recommendedName>
    <alternativeName>
        <fullName evidence="18">ADP-ribose glycohydrolase ARH3</fullName>
    </alternativeName>
    <alternativeName>
        <fullName evidence="19">ADP-ribosylhydrolase 3</fullName>
    </alternativeName>
    <alternativeName>
        <fullName evidence="22">O-acetyl-ADP-ribose deacetylase ARH3</fullName>
    </alternativeName>
    <alternativeName>
        <fullName evidence="23">Poly(ADP-ribose) glycohydrolase ARH3</fullName>
    </alternativeName>
    <alternativeName>
        <fullName evidence="21">[Protein ADP-ribosylarginine] hydrolase-like protein 2</fullName>
    </alternativeName>
    <alternativeName>
        <fullName evidence="20">[Protein ADP-ribosylserine] hydrolase</fullName>
    </alternativeName>
</protein>
<keyword evidence="13 25" id="KW-0460">Magnesium</keyword>
<proteinExistence type="evidence at transcript level"/>
<name>R4FMN2_RHOPR</name>
<keyword evidence="16" id="KW-0539">Nucleus</keyword>
<evidence type="ECO:0000256" key="13">
    <source>
        <dbReference type="ARBA" id="ARBA00022842"/>
    </source>
</evidence>
<feature type="binding site" evidence="25">
    <location>
        <position position="305"/>
    </location>
    <ligand>
        <name>Mg(2+)</name>
        <dbReference type="ChEBI" id="CHEBI:18420"/>
        <label>2</label>
    </ligand>
</feature>
<accession>R4FMN2</accession>
<evidence type="ECO:0000256" key="11">
    <source>
        <dbReference type="ARBA" id="ARBA00022763"/>
    </source>
</evidence>
<dbReference type="VEuPathDB" id="VectorBase:RPRC010389"/>
<evidence type="ECO:0000256" key="17">
    <source>
        <dbReference type="ARBA" id="ARBA00041057"/>
    </source>
</evidence>
<dbReference type="GO" id="GO:0046872">
    <property type="term" value="F:metal ion binding"/>
    <property type="evidence" value="ECO:0007669"/>
    <property type="project" value="UniProtKB-KW"/>
</dbReference>
<comment type="subunit">
    <text evidence="6">Monomer.</text>
</comment>
<dbReference type="EMBL" id="GAHY01001654">
    <property type="protein sequence ID" value="JAA75856.1"/>
    <property type="molecule type" value="mRNA"/>
</dbReference>
<comment type="catalytic activity">
    <reaction evidence="24">
        <text>alpha-NAD(+) + H2O = ADP-D-ribose + nicotinamide + H(+)</text>
        <dbReference type="Rhea" id="RHEA:68792"/>
        <dbReference type="ChEBI" id="CHEBI:15377"/>
        <dbReference type="ChEBI" id="CHEBI:15378"/>
        <dbReference type="ChEBI" id="CHEBI:17154"/>
        <dbReference type="ChEBI" id="CHEBI:57967"/>
        <dbReference type="ChEBI" id="CHEBI:77017"/>
    </reaction>
</comment>
<keyword evidence="10 25" id="KW-0479">Metal-binding</keyword>
<dbReference type="FunFam" id="1.10.4080.10:FF:000001">
    <property type="entry name" value="ADP-ribose glycohydrolase ARH3"/>
    <property type="match status" value="1"/>
</dbReference>
<dbReference type="GO" id="GO:0006281">
    <property type="term" value="P:DNA repair"/>
    <property type="evidence" value="ECO:0007669"/>
    <property type="project" value="UniProtKB-KW"/>
</dbReference>
<evidence type="ECO:0000256" key="6">
    <source>
        <dbReference type="ARBA" id="ARBA00011245"/>
    </source>
</evidence>
<evidence type="ECO:0000256" key="7">
    <source>
        <dbReference type="ARBA" id="ARBA00012255"/>
    </source>
</evidence>
<sequence length="352" mass="38581">MNMTANTEEGAITLKKFRGCLLGALVGDCLGAPFEEDGTVSKKILQKYFDKMDDPNFKSPIKKYTDDTAMTKSVAESLIKNVAFVEKDMAKRFVSEYFKEPRRGYGGSVVDIFNKLKASKLEDIWLPAREQFSGLGSFGNGAAMRVSPIGLFCCNNKPLLIDLATKTSKLTHSNVLGINGANLQALAVQQSFHMDPKSPVNVSEFISNLLEEMAKLEGAEDAVVPDENQVAYQEQLKQMAELLKKGDVPNEEVVKVLGNNVLALYSVPTAIYSFLRAQEVVPFIQTEDKFRRIIQYSISLGGDTDTIASMAGAIAGAHLGVEAINQNLLKQCEGVEFVSQLAYELHSVTFNA</sequence>
<evidence type="ECO:0000256" key="8">
    <source>
        <dbReference type="ARBA" id="ARBA00022454"/>
    </source>
</evidence>